<proteinExistence type="predicted"/>
<feature type="compositionally biased region" description="Polar residues" evidence="1">
    <location>
        <begin position="279"/>
        <end position="293"/>
    </location>
</feature>
<feature type="region of interest" description="Disordered" evidence="1">
    <location>
        <begin position="279"/>
        <end position="361"/>
    </location>
</feature>
<accession>A0ABQ8D1Q4</accession>
<evidence type="ECO:0000256" key="1">
    <source>
        <dbReference type="SAM" id="MobiDB-lite"/>
    </source>
</evidence>
<organism evidence="2 3">
    <name type="scientific">Brassica napus</name>
    <name type="common">Rape</name>
    <dbReference type="NCBI Taxonomy" id="3708"/>
    <lineage>
        <taxon>Eukaryota</taxon>
        <taxon>Viridiplantae</taxon>
        <taxon>Streptophyta</taxon>
        <taxon>Embryophyta</taxon>
        <taxon>Tracheophyta</taxon>
        <taxon>Spermatophyta</taxon>
        <taxon>Magnoliopsida</taxon>
        <taxon>eudicotyledons</taxon>
        <taxon>Gunneridae</taxon>
        <taxon>Pentapetalae</taxon>
        <taxon>rosids</taxon>
        <taxon>malvids</taxon>
        <taxon>Brassicales</taxon>
        <taxon>Brassicaceae</taxon>
        <taxon>Brassiceae</taxon>
        <taxon>Brassica</taxon>
    </lineage>
</organism>
<gene>
    <name evidence="2" type="ORF">HID58_023196</name>
</gene>
<evidence type="ECO:0000313" key="2">
    <source>
        <dbReference type="EMBL" id="KAH0923178.1"/>
    </source>
</evidence>
<dbReference type="Proteomes" id="UP000824890">
    <property type="component" value="Unassembled WGS sequence"/>
</dbReference>
<dbReference type="EMBL" id="JAGKQM010000006">
    <property type="protein sequence ID" value="KAH0923178.1"/>
    <property type="molecule type" value="Genomic_DNA"/>
</dbReference>
<feature type="compositionally biased region" description="Gly residues" evidence="1">
    <location>
        <begin position="351"/>
        <end position="361"/>
    </location>
</feature>
<keyword evidence="3" id="KW-1185">Reference proteome</keyword>
<reference evidence="2 3" key="1">
    <citation type="submission" date="2021-05" db="EMBL/GenBank/DDBJ databases">
        <title>Genome Assembly of Synthetic Allotetraploid Brassica napus Reveals Homoeologous Exchanges between Subgenomes.</title>
        <authorList>
            <person name="Davis J.T."/>
        </authorList>
    </citation>
    <scope>NUCLEOTIDE SEQUENCE [LARGE SCALE GENOMIC DNA]</scope>
    <source>
        <strain evidence="3">cv. Da-Ae</strain>
        <tissue evidence="2">Seedling</tissue>
    </source>
</reference>
<protein>
    <submittedName>
        <fullName evidence="2">Uncharacterized protein</fullName>
    </submittedName>
</protein>
<name>A0ABQ8D1Q4_BRANA</name>
<evidence type="ECO:0000313" key="3">
    <source>
        <dbReference type="Proteomes" id="UP000824890"/>
    </source>
</evidence>
<comment type="caution">
    <text evidence="2">The sequence shown here is derived from an EMBL/GenBank/DDBJ whole genome shotgun (WGS) entry which is preliminary data.</text>
</comment>
<sequence>MSRLVHVVKGQWRKSLEGVWRFDQDSAVPPHDILVGRSDHVEAVKGMVRGVFRLRAETPLLLTFQLPPWMVEPDGATNPPPQNILTTADVEMMICVHEWNTEPRLCVIFGAEEVATYQFRCRSPFTIGRRHFLGEGVSEEQHMAAILGMIRGNEFLCSQSVMAEVFNEDEMVLLYRFSLEIEKAKTVLTSIWDQPLNLEITYTGAHNRTSLPPHPYDTQSFATHVGATETRPDYWENVMNSSYAVHLQRIYGVPGSEYVGYGPNELNIVPSNVPVFPRNTNSIQASSTGSSAHGKTKDETGSEVNFYKVENSGLGNPLNQEKGESSRQGNLGTGEEVAGETNADNIQQGPGEEGNNGGAER</sequence>